<sequence length="385" mass="44201">MLEYKISPFIESTIKAPSTAGRRLSSLHRRANGDGQWPFFNLVRKEKGERNLRALVVVKPARGTAIRFLGSVRDCSEAYRLYVLGGEILGRLPPRDLAACRCVCRPWRAAALRHMLPHSVRGVFINYYDHDFPHFLARPQGSFGPSIDSTFCCIDDRYCWDSVLDHCNGLILYDHHHREKLYVWNSATRRRVLLLRGPNVGKRELLSAMASRLAQLLRYGWIPWHPAAMPRTGEEHSMFIAHVKRPWVMVPGYIFKEESEEANSYDEDDGQEVDSHDEDAMDGQEVDSDGVEKIDDQEINSAEEEDEAECETGDQYANTDEEEEEDEVESETSDQYANTDEEEKDEVECDTSVQYVNTDEEEEEDEVESEKSDQYANTDEEEVDS</sequence>
<feature type="compositionally biased region" description="Acidic residues" evidence="1">
    <location>
        <begin position="358"/>
        <end position="368"/>
    </location>
</feature>
<evidence type="ECO:0000313" key="4">
    <source>
        <dbReference type="Proteomes" id="UP000636709"/>
    </source>
</evidence>
<name>A0A835A8C8_9POAL</name>
<keyword evidence="4" id="KW-1185">Reference proteome</keyword>
<dbReference type="Gene3D" id="1.20.1280.50">
    <property type="match status" value="1"/>
</dbReference>
<feature type="compositionally biased region" description="Acidic residues" evidence="1">
    <location>
        <begin position="339"/>
        <end position="349"/>
    </location>
</feature>
<organism evidence="3 4">
    <name type="scientific">Digitaria exilis</name>
    <dbReference type="NCBI Taxonomy" id="1010633"/>
    <lineage>
        <taxon>Eukaryota</taxon>
        <taxon>Viridiplantae</taxon>
        <taxon>Streptophyta</taxon>
        <taxon>Embryophyta</taxon>
        <taxon>Tracheophyta</taxon>
        <taxon>Spermatophyta</taxon>
        <taxon>Magnoliopsida</taxon>
        <taxon>Liliopsida</taxon>
        <taxon>Poales</taxon>
        <taxon>Poaceae</taxon>
        <taxon>PACMAD clade</taxon>
        <taxon>Panicoideae</taxon>
        <taxon>Panicodae</taxon>
        <taxon>Paniceae</taxon>
        <taxon>Anthephorinae</taxon>
        <taxon>Digitaria</taxon>
    </lineage>
</organism>
<dbReference type="PANTHER" id="PTHR34591">
    <property type="entry name" value="OS03G0653100 PROTEIN-RELATED"/>
    <property type="match status" value="1"/>
</dbReference>
<gene>
    <name evidence="3" type="ORF">HU200_065273</name>
</gene>
<dbReference type="SUPFAM" id="SSF81383">
    <property type="entry name" value="F-box domain"/>
    <property type="match status" value="1"/>
</dbReference>
<feature type="region of interest" description="Disordered" evidence="1">
    <location>
        <begin position="260"/>
        <end position="385"/>
    </location>
</feature>
<evidence type="ECO:0000256" key="1">
    <source>
        <dbReference type="SAM" id="MobiDB-lite"/>
    </source>
</evidence>
<comment type="caution">
    <text evidence="3">The sequence shown here is derived from an EMBL/GenBank/DDBJ whole genome shotgun (WGS) entry which is preliminary data.</text>
</comment>
<protein>
    <recommendedName>
        <fullName evidence="2">F-box domain-containing protein</fullName>
    </recommendedName>
</protein>
<feature type="compositionally biased region" description="Acidic residues" evidence="1">
    <location>
        <begin position="297"/>
        <end position="312"/>
    </location>
</feature>
<proteinExistence type="predicted"/>
<dbReference type="InterPro" id="IPR036047">
    <property type="entry name" value="F-box-like_dom_sf"/>
</dbReference>
<dbReference type="InterPro" id="IPR001810">
    <property type="entry name" value="F-box_dom"/>
</dbReference>
<evidence type="ECO:0000313" key="3">
    <source>
        <dbReference type="EMBL" id="KAF8647638.1"/>
    </source>
</evidence>
<feature type="compositionally biased region" description="Acidic residues" evidence="1">
    <location>
        <begin position="319"/>
        <end position="332"/>
    </location>
</feature>
<accession>A0A835A8C8</accession>
<dbReference type="EMBL" id="JACEFO010002840">
    <property type="protein sequence ID" value="KAF8647638.1"/>
    <property type="molecule type" value="Genomic_DNA"/>
</dbReference>
<dbReference type="PANTHER" id="PTHR34591:SF21">
    <property type="entry name" value="F-BOX DOMAIN CONTAINING PROTEIN, EXPRESSED"/>
    <property type="match status" value="1"/>
</dbReference>
<dbReference type="Proteomes" id="UP000636709">
    <property type="component" value="Unassembled WGS sequence"/>
</dbReference>
<evidence type="ECO:0000259" key="2">
    <source>
        <dbReference type="Pfam" id="PF12937"/>
    </source>
</evidence>
<feature type="domain" description="F-box" evidence="2">
    <location>
        <begin position="87"/>
        <end position="114"/>
    </location>
</feature>
<reference evidence="3" key="1">
    <citation type="submission" date="2020-07" db="EMBL/GenBank/DDBJ databases">
        <title>Genome sequence and genetic diversity analysis of an under-domesticated orphan crop, white fonio (Digitaria exilis).</title>
        <authorList>
            <person name="Bennetzen J.L."/>
            <person name="Chen S."/>
            <person name="Ma X."/>
            <person name="Wang X."/>
            <person name="Yssel A.E.J."/>
            <person name="Chaluvadi S.R."/>
            <person name="Johnson M."/>
            <person name="Gangashetty P."/>
            <person name="Hamidou F."/>
            <person name="Sanogo M.D."/>
            <person name="Zwaenepoel A."/>
            <person name="Wallace J."/>
            <person name="Van De Peer Y."/>
            <person name="Van Deynze A."/>
        </authorList>
    </citation>
    <scope>NUCLEOTIDE SEQUENCE</scope>
    <source>
        <tissue evidence="3">Leaves</tissue>
    </source>
</reference>
<feature type="compositionally biased region" description="Acidic residues" evidence="1">
    <location>
        <begin position="260"/>
        <end position="289"/>
    </location>
</feature>
<dbReference type="Pfam" id="PF12937">
    <property type="entry name" value="F-box-like"/>
    <property type="match status" value="1"/>
</dbReference>
<dbReference type="AlphaFoldDB" id="A0A835A8C8"/>